<dbReference type="PANTHER" id="PTHR30012:SF0">
    <property type="entry name" value="TYPE II SECRETION SYSTEM PROTEIN F-RELATED"/>
    <property type="match status" value="1"/>
</dbReference>
<comment type="similarity">
    <text evidence="2">Belongs to the GSP F family.</text>
</comment>
<sequence length="396" mass="43546">MRYEAKTLSATNIISTVVLDARDEQDARRQIEALALQTVSIKRVRPAQTPQLSASKRFSLLLFSQELLALVKAGLGLFEAIEALREKETAPETCGILDRLLAALREGRRFSAALSEQANHFPPLYIGLMQAAEGTSDLPRSLGRFVDYQKRVDSIRTKVVSASIYPLVLITVGFAVTVFLLCYVVPRFALVYQDSGRELPWLSQRMLDWGQLAAQHTWVVLGAVLAIAIFATGGVRRLIQTGGLARIASQLPTIGYHLQLYELSRLYLTLGMLLEGGIPATHALATARSTVSVDSRKRLMSAETEIRDGRALSTAFEGNGLTTTISLRMLRVGEQSGQLGAMLTQAAEFYDGDVIRFIDRFMRAFEPVLMAIIGLIVGLIVVLLYMPIFDLAGSLQ</sequence>
<protein>
    <submittedName>
        <fullName evidence="9">Type II secretion system F family protein</fullName>
    </submittedName>
</protein>
<keyword evidence="6 7" id="KW-0472">Membrane</keyword>
<evidence type="ECO:0000256" key="7">
    <source>
        <dbReference type="SAM" id="Phobius"/>
    </source>
</evidence>
<dbReference type="Gene3D" id="1.20.81.30">
    <property type="entry name" value="Type II secretion system (T2SS), domain F"/>
    <property type="match status" value="2"/>
</dbReference>
<evidence type="ECO:0000313" key="10">
    <source>
        <dbReference type="Proteomes" id="UP001164420"/>
    </source>
</evidence>
<dbReference type="Pfam" id="PF00482">
    <property type="entry name" value="T2SSF"/>
    <property type="match status" value="2"/>
</dbReference>
<comment type="caution">
    <text evidence="9">The sequence shown here is derived from an EMBL/GenBank/DDBJ whole genome shotgun (WGS) entry which is preliminary data.</text>
</comment>
<evidence type="ECO:0000256" key="2">
    <source>
        <dbReference type="ARBA" id="ARBA00005745"/>
    </source>
</evidence>
<dbReference type="InterPro" id="IPR042094">
    <property type="entry name" value="T2SS_GspF_sf"/>
</dbReference>
<feature type="transmembrane region" description="Helical" evidence="7">
    <location>
        <begin position="368"/>
        <end position="388"/>
    </location>
</feature>
<evidence type="ECO:0000256" key="4">
    <source>
        <dbReference type="ARBA" id="ARBA00022692"/>
    </source>
</evidence>
<dbReference type="InterPro" id="IPR018076">
    <property type="entry name" value="T2SS_GspF_dom"/>
</dbReference>
<dbReference type="PANTHER" id="PTHR30012">
    <property type="entry name" value="GENERAL SECRETION PATHWAY PROTEIN"/>
    <property type="match status" value="1"/>
</dbReference>
<keyword evidence="10" id="KW-1185">Reference proteome</keyword>
<keyword evidence="3" id="KW-1003">Cell membrane</keyword>
<feature type="domain" description="Type II secretion system protein GspF" evidence="8">
    <location>
        <begin position="63"/>
        <end position="186"/>
    </location>
</feature>
<feature type="transmembrane region" description="Helical" evidence="7">
    <location>
        <begin position="164"/>
        <end position="189"/>
    </location>
</feature>
<gene>
    <name evidence="9" type="ORF">N5J06_20190</name>
</gene>
<evidence type="ECO:0000259" key="8">
    <source>
        <dbReference type="Pfam" id="PF00482"/>
    </source>
</evidence>
<evidence type="ECO:0000256" key="5">
    <source>
        <dbReference type="ARBA" id="ARBA00022989"/>
    </source>
</evidence>
<dbReference type="Proteomes" id="UP001164420">
    <property type="component" value="Unassembled WGS sequence"/>
</dbReference>
<reference evidence="9 10" key="1">
    <citation type="journal article" date="2023" name="Front. Microbiol.">
        <title>Ralstonia chuxiongensis sp. nov., Ralstonia mojiangensis sp. nov., and Ralstonia soli sp. nov., isolated from tobacco fields, are three novel species in the family Burkholderiaceae.</title>
        <authorList>
            <person name="Lu C.H."/>
            <person name="Zhang Y.Y."/>
            <person name="Jiang N."/>
            <person name="Chen W."/>
            <person name="Shao X."/>
            <person name="Zhao Z.M."/>
            <person name="Lu W.L."/>
            <person name="Hu X."/>
            <person name="Xi Y.X."/>
            <person name="Zou S.Y."/>
            <person name="Wei Q.J."/>
            <person name="Lin Z.L."/>
            <person name="Gong L."/>
            <person name="Gai X.T."/>
            <person name="Zhang L.Q."/>
            <person name="Li J.Y."/>
            <person name="Jin Y."/>
            <person name="Xia Z.Y."/>
        </authorList>
    </citation>
    <scope>NUCLEOTIDE SEQUENCE [LARGE SCALE GENOMIC DNA]</scope>
    <source>
        <strain evidence="9 10">22TCJT01-1</strain>
    </source>
</reference>
<feature type="transmembrane region" description="Helical" evidence="7">
    <location>
        <begin position="209"/>
        <end position="231"/>
    </location>
</feature>
<accession>A0ABT2LD40</accession>
<feature type="domain" description="Type II secretion system protein GspF" evidence="8">
    <location>
        <begin position="268"/>
        <end position="387"/>
    </location>
</feature>
<organism evidence="9 10">
    <name type="scientific">Ralstonia mojiangensis</name>
    <dbReference type="NCBI Taxonomy" id="2953895"/>
    <lineage>
        <taxon>Bacteria</taxon>
        <taxon>Pseudomonadati</taxon>
        <taxon>Pseudomonadota</taxon>
        <taxon>Betaproteobacteria</taxon>
        <taxon>Burkholderiales</taxon>
        <taxon>Burkholderiaceae</taxon>
        <taxon>Ralstonia</taxon>
    </lineage>
</organism>
<dbReference type="InterPro" id="IPR003004">
    <property type="entry name" value="GspF/PilC"/>
</dbReference>
<evidence type="ECO:0000256" key="6">
    <source>
        <dbReference type="ARBA" id="ARBA00023136"/>
    </source>
</evidence>
<evidence type="ECO:0000256" key="3">
    <source>
        <dbReference type="ARBA" id="ARBA00022475"/>
    </source>
</evidence>
<evidence type="ECO:0000256" key="1">
    <source>
        <dbReference type="ARBA" id="ARBA00004651"/>
    </source>
</evidence>
<comment type="subcellular location">
    <subcellularLocation>
        <location evidence="1">Cell membrane</location>
        <topology evidence="1">Multi-pass membrane protein</topology>
    </subcellularLocation>
</comment>
<evidence type="ECO:0000313" key="9">
    <source>
        <dbReference type="EMBL" id="MCT7313301.1"/>
    </source>
</evidence>
<keyword evidence="4 7" id="KW-0812">Transmembrane</keyword>
<proteinExistence type="inferred from homology"/>
<dbReference type="EMBL" id="JAOCQI010000003">
    <property type="protein sequence ID" value="MCT7313301.1"/>
    <property type="molecule type" value="Genomic_DNA"/>
</dbReference>
<name>A0ABT2LD40_9RALS</name>
<dbReference type="PRINTS" id="PR00812">
    <property type="entry name" value="BCTERIALGSPF"/>
</dbReference>
<keyword evidence="5 7" id="KW-1133">Transmembrane helix</keyword>
<dbReference type="RefSeq" id="WP_260785048.1">
    <property type="nucleotide sequence ID" value="NZ_JAOCQI010000003.1"/>
</dbReference>